<comment type="caution">
    <text evidence="11">The sequence shown here is derived from an EMBL/GenBank/DDBJ whole genome shotgun (WGS) entry which is preliminary data.</text>
</comment>
<dbReference type="GO" id="GO:0009686">
    <property type="term" value="P:gibberellin biosynthetic process"/>
    <property type="evidence" value="ECO:0007669"/>
    <property type="project" value="UniProtKB-ARBA"/>
</dbReference>
<evidence type="ECO:0000313" key="11">
    <source>
        <dbReference type="EMBL" id="KAL2527178.1"/>
    </source>
</evidence>
<dbReference type="PANTHER" id="PTHR47990">
    <property type="entry name" value="2-OXOGLUTARATE (2OG) AND FE(II)-DEPENDENT OXYGENASE SUPERFAMILY PROTEIN-RELATED"/>
    <property type="match status" value="1"/>
</dbReference>
<dbReference type="AlphaFoldDB" id="A0ABD1URX6"/>
<dbReference type="Gene3D" id="2.60.120.330">
    <property type="entry name" value="B-lactam Antibiotic, Isopenicillin N Synthase, Chain"/>
    <property type="match status" value="1"/>
</dbReference>
<evidence type="ECO:0000256" key="6">
    <source>
        <dbReference type="ARBA" id="ARBA00037909"/>
    </source>
</evidence>
<dbReference type="EMBL" id="JBFOLK010000003">
    <property type="protein sequence ID" value="KAL2527178.1"/>
    <property type="molecule type" value="Genomic_DNA"/>
</dbReference>
<evidence type="ECO:0000259" key="10">
    <source>
        <dbReference type="PROSITE" id="PS51471"/>
    </source>
</evidence>
<comment type="pathway">
    <text evidence="6">Plant hormone biosynthesis; gibberellin biosynthesis.</text>
</comment>
<dbReference type="PROSITE" id="PS51471">
    <property type="entry name" value="FE2OG_OXY"/>
    <property type="match status" value="1"/>
</dbReference>
<dbReference type="InterPro" id="IPR027443">
    <property type="entry name" value="IPNS-like_sf"/>
</dbReference>
<evidence type="ECO:0000256" key="4">
    <source>
        <dbReference type="ARBA" id="ARBA00023002"/>
    </source>
</evidence>
<dbReference type="GO" id="GO:0009805">
    <property type="term" value="P:coumarin biosynthetic process"/>
    <property type="evidence" value="ECO:0007669"/>
    <property type="project" value="UniProtKB-ARBA"/>
</dbReference>
<dbReference type="SUPFAM" id="SSF51197">
    <property type="entry name" value="Clavaminate synthase-like"/>
    <property type="match status" value="1"/>
</dbReference>
<evidence type="ECO:0000256" key="1">
    <source>
        <dbReference type="ARBA" id="ARBA00001961"/>
    </source>
</evidence>
<dbReference type="Pfam" id="PF03171">
    <property type="entry name" value="2OG-FeII_Oxy"/>
    <property type="match status" value="1"/>
</dbReference>
<evidence type="ECO:0000313" key="12">
    <source>
        <dbReference type="Proteomes" id="UP001604336"/>
    </source>
</evidence>
<keyword evidence="3 9" id="KW-0479">Metal-binding</keyword>
<dbReference type="GO" id="GO:0045544">
    <property type="term" value="F:gibberellin 20-oxidase activity"/>
    <property type="evidence" value="ECO:0007669"/>
    <property type="project" value="UniProtKB-ARBA"/>
</dbReference>
<organism evidence="11 12">
    <name type="scientific">Abeliophyllum distichum</name>
    <dbReference type="NCBI Taxonomy" id="126358"/>
    <lineage>
        <taxon>Eukaryota</taxon>
        <taxon>Viridiplantae</taxon>
        <taxon>Streptophyta</taxon>
        <taxon>Embryophyta</taxon>
        <taxon>Tracheophyta</taxon>
        <taxon>Spermatophyta</taxon>
        <taxon>Magnoliopsida</taxon>
        <taxon>eudicotyledons</taxon>
        <taxon>Gunneridae</taxon>
        <taxon>Pentapetalae</taxon>
        <taxon>asterids</taxon>
        <taxon>lamiids</taxon>
        <taxon>Lamiales</taxon>
        <taxon>Oleaceae</taxon>
        <taxon>Forsythieae</taxon>
        <taxon>Abeliophyllum</taxon>
    </lineage>
</organism>
<dbReference type="InterPro" id="IPR044861">
    <property type="entry name" value="IPNS-like_FE2OG_OXY"/>
</dbReference>
<comment type="pathway">
    <text evidence="2">Hormone biosynthesis.</text>
</comment>
<dbReference type="Pfam" id="PF14226">
    <property type="entry name" value="DIOX_N"/>
    <property type="match status" value="1"/>
</dbReference>
<comment type="similarity">
    <text evidence="7">Belongs to the iron/ascorbate-dependent oxidoreductase family. GA20OX subfamily.</text>
</comment>
<keyword evidence="12" id="KW-1185">Reference proteome</keyword>
<evidence type="ECO:0000256" key="3">
    <source>
        <dbReference type="ARBA" id="ARBA00022723"/>
    </source>
</evidence>
<protein>
    <submittedName>
        <fullName evidence="11">Gibberellin 20 oxidase 1</fullName>
    </submittedName>
</protein>
<evidence type="ECO:0000256" key="2">
    <source>
        <dbReference type="ARBA" id="ARBA00004972"/>
    </source>
</evidence>
<feature type="domain" description="Fe2OG dioxygenase" evidence="10">
    <location>
        <begin position="225"/>
        <end position="325"/>
    </location>
</feature>
<dbReference type="PRINTS" id="PR00682">
    <property type="entry name" value="IPNSYNTHASE"/>
</dbReference>
<keyword evidence="4 9" id="KW-0560">Oxidoreductase</keyword>
<dbReference type="InterPro" id="IPR005123">
    <property type="entry name" value="Oxoglu/Fe-dep_dioxygenase_dom"/>
</dbReference>
<dbReference type="GO" id="GO:0002238">
    <property type="term" value="P:response to molecule of fungal origin"/>
    <property type="evidence" value="ECO:0007669"/>
    <property type="project" value="UniProtKB-ARBA"/>
</dbReference>
<comment type="catalytic activity">
    <reaction evidence="8">
        <text>gibberellin A12 + 2 2-oxoglutarate + 3 O2 + H(+) = gibberellin A9 + 2 succinate + 3 CO2 + 2 H2O</text>
        <dbReference type="Rhea" id="RHEA:60772"/>
        <dbReference type="ChEBI" id="CHEBI:15377"/>
        <dbReference type="ChEBI" id="CHEBI:15378"/>
        <dbReference type="ChEBI" id="CHEBI:15379"/>
        <dbReference type="ChEBI" id="CHEBI:16526"/>
        <dbReference type="ChEBI" id="CHEBI:16810"/>
        <dbReference type="ChEBI" id="CHEBI:30031"/>
        <dbReference type="ChEBI" id="CHEBI:58627"/>
        <dbReference type="ChEBI" id="CHEBI:73255"/>
    </reaction>
    <physiologicalReaction direction="left-to-right" evidence="8">
        <dbReference type="Rhea" id="RHEA:60773"/>
    </physiologicalReaction>
</comment>
<name>A0ABD1URX6_9LAMI</name>
<keyword evidence="5 9" id="KW-0408">Iron</keyword>
<reference evidence="12" key="1">
    <citation type="submission" date="2024-07" db="EMBL/GenBank/DDBJ databases">
        <title>Two chromosome-level genome assemblies of Korean endemic species Abeliophyllum distichum and Forsythia ovata (Oleaceae).</title>
        <authorList>
            <person name="Jang H."/>
        </authorList>
    </citation>
    <scope>NUCLEOTIDE SEQUENCE [LARGE SCALE GENOMIC DNA]</scope>
</reference>
<comment type="cofactor">
    <cofactor evidence="1">
        <name>L-ascorbate</name>
        <dbReference type="ChEBI" id="CHEBI:38290"/>
    </cofactor>
</comment>
<accession>A0ABD1URX6</accession>
<evidence type="ECO:0000256" key="9">
    <source>
        <dbReference type="RuleBase" id="RU003682"/>
    </source>
</evidence>
<dbReference type="GO" id="GO:0046872">
    <property type="term" value="F:metal ion binding"/>
    <property type="evidence" value="ECO:0007669"/>
    <property type="project" value="UniProtKB-KW"/>
</dbReference>
<proteinExistence type="inferred from homology"/>
<gene>
    <name evidence="11" type="ORF">Adt_12232</name>
</gene>
<evidence type="ECO:0000256" key="5">
    <source>
        <dbReference type="ARBA" id="ARBA00023004"/>
    </source>
</evidence>
<evidence type="ECO:0000256" key="8">
    <source>
        <dbReference type="ARBA" id="ARBA00050508"/>
    </source>
</evidence>
<sequence length="386" mass="43727">MAINSPLTSEVLVSQSKTVRNDDLQNKTLVFDASVLQHESNIPSQFIWPDHEKPCANPMELRVPLVDFGGFLSGDTTAATEASKIVGEACQKHGFFLVANHGVEAKLISDAHLYMDQFFEQPLHEKQKAQRKLGEHCGYASSFTGRFSSKLPWKETLSFRYSAEKGLSNVVEDYFNKTLGEDFVHLGKVYQEYCNAMNRLSLGIMELLGMSLGVSRNHFKEFFEENESIMRLNYYPPCQKPDLTLGTGPHCDPTSLTILHQDTVGGLQVFVENEWQFITPNFNAFVVNIGDTFMALSNGRYKSCLHRAVVNNKIPRKSLAFFLCPKKDKVVSPPTELVDSNNPRIYPDFTWPALLEFTQKHYRADMNTLKTFSNWLQLKTSESIVS</sequence>
<dbReference type="InterPro" id="IPR026992">
    <property type="entry name" value="DIOX_N"/>
</dbReference>
<dbReference type="FunFam" id="2.60.120.330:FF:000003">
    <property type="entry name" value="Gibberellin 20 oxidase 2"/>
    <property type="match status" value="1"/>
</dbReference>
<dbReference type="InterPro" id="IPR050231">
    <property type="entry name" value="Iron_ascorbate_oxido_reductase"/>
</dbReference>
<dbReference type="Proteomes" id="UP001604336">
    <property type="component" value="Unassembled WGS sequence"/>
</dbReference>
<evidence type="ECO:0000256" key="7">
    <source>
        <dbReference type="ARBA" id="ARBA00043997"/>
    </source>
</evidence>